<proteinExistence type="predicted"/>
<organism evidence="2 3">
    <name type="scientific">Phytophthora megakarya</name>
    <dbReference type="NCBI Taxonomy" id="4795"/>
    <lineage>
        <taxon>Eukaryota</taxon>
        <taxon>Sar</taxon>
        <taxon>Stramenopiles</taxon>
        <taxon>Oomycota</taxon>
        <taxon>Peronosporomycetes</taxon>
        <taxon>Peronosporales</taxon>
        <taxon>Peronosporaceae</taxon>
        <taxon>Phytophthora</taxon>
    </lineage>
</organism>
<feature type="compositionally biased region" description="Low complexity" evidence="1">
    <location>
        <begin position="1"/>
        <end position="13"/>
    </location>
</feature>
<feature type="compositionally biased region" description="Acidic residues" evidence="1">
    <location>
        <begin position="23"/>
        <end position="35"/>
    </location>
</feature>
<accession>A0A225VPS5</accession>
<protein>
    <recommendedName>
        <fullName evidence="4">Ubiquitin-like protease family profile domain-containing protein</fullName>
    </recommendedName>
</protein>
<feature type="region of interest" description="Disordered" evidence="1">
    <location>
        <begin position="1"/>
        <end position="81"/>
    </location>
</feature>
<reference evidence="3" key="1">
    <citation type="submission" date="2017-03" db="EMBL/GenBank/DDBJ databases">
        <title>Phytopthora megakarya and P. palmivora, two closely related causual agents of cacao black pod achieved similar genome size and gene model numbers by different mechanisms.</title>
        <authorList>
            <person name="Ali S."/>
            <person name="Shao J."/>
            <person name="Larry D.J."/>
            <person name="Kronmiller B."/>
            <person name="Shen D."/>
            <person name="Strem M.D."/>
            <person name="Melnick R.L."/>
            <person name="Guiltinan M.J."/>
            <person name="Tyler B.M."/>
            <person name="Meinhardt L.W."/>
            <person name="Bailey B.A."/>
        </authorList>
    </citation>
    <scope>NUCLEOTIDE SEQUENCE [LARGE SCALE GENOMIC DNA]</scope>
    <source>
        <strain evidence="3">zdho120</strain>
    </source>
</reference>
<evidence type="ECO:0008006" key="4">
    <source>
        <dbReference type="Google" id="ProtNLM"/>
    </source>
</evidence>
<dbReference type="EMBL" id="NBNE01003708">
    <property type="protein sequence ID" value="OWZ07029.1"/>
    <property type="molecule type" value="Genomic_DNA"/>
</dbReference>
<feature type="compositionally biased region" description="Basic and acidic residues" evidence="1">
    <location>
        <begin position="56"/>
        <end position="70"/>
    </location>
</feature>
<sequence length="223" mass="25171">MFQMSSDSDSSDSVLAEVFGASDEADNDQSLDACDDSGYGDKNDISETADSEWADEGERHCGNDVRDKQSGDTGDEEDDSRYRQSLQVLQDEYSDVGNTSPTYDGFNKPEQKRRIAKDFGGHKTQFKCAIGVLNTGFHWVAFYIDKEKGVLHETIYNTMKISLTKITEGVLEMKGQLKYKELSRCTKREGSSCGVWWIAILEILLSDAMWDDYIYNLLPSLRM</sequence>
<dbReference type="OrthoDB" id="99812at2759"/>
<evidence type="ECO:0000313" key="3">
    <source>
        <dbReference type="Proteomes" id="UP000198211"/>
    </source>
</evidence>
<keyword evidence="3" id="KW-1185">Reference proteome</keyword>
<gene>
    <name evidence="2" type="ORF">PHMEG_00020633</name>
</gene>
<evidence type="ECO:0000313" key="2">
    <source>
        <dbReference type="EMBL" id="OWZ07029.1"/>
    </source>
</evidence>
<name>A0A225VPS5_9STRA</name>
<comment type="caution">
    <text evidence="2">The sequence shown here is derived from an EMBL/GenBank/DDBJ whole genome shotgun (WGS) entry which is preliminary data.</text>
</comment>
<dbReference type="Proteomes" id="UP000198211">
    <property type="component" value="Unassembled WGS sequence"/>
</dbReference>
<dbReference type="STRING" id="4795.A0A225VPS5"/>
<dbReference type="AlphaFoldDB" id="A0A225VPS5"/>
<evidence type="ECO:0000256" key="1">
    <source>
        <dbReference type="SAM" id="MobiDB-lite"/>
    </source>
</evidence>